<evidence type="ECO:0000256" key="6">
    <source>
        <dbReference type="ARBA" id="ARBA00022729"/>
    </source>
</evidence>
<dbReference type="PANTHER" id="PTHR48062:SF52">
    <property type="entry name" value="RECEPTOR-LIKE PROTEIN 8-RELATED"/>
    <property type="match status" value="1"/>
</dbReference>
<dbReference type="OrthoDB" id="1740823at2759"/>
<evidence type="ECO:0000256" key="1">
    <source>
        <dbReference type="ARBA" id="ARBA00004236"/>
    </source>
</evidence>
<dbReference type="GO" id="GO:0005886">
    <property type="term" value="C:plasma membrane"/>
    <property type="evidence" value="ECO:0007669"/>
    <property type="project" value="UniProtKB-SubCell"/>
</dbReference>
<evidence type="ECO:0000256" key="8">
    <source>
        <dbReference type="ARBA" id="ARBA00022989"/>
    </source>
</evidence>
<evidence type="ECO:0000256" key="3">
    <source>
        <dbReference type="ARBA" id="ARBA00022475"/>
    </source>
</evidence>
<evidence type="ECO:0000256" key="11">
    <source>
        <dbReference type="SAM" id="Phobius"/>
    </source>
</evidence>
<keyword evidence="8 11" id="KW-1133">Transmembrane helix</keyword>
<dbReference type="GO" id="GO:0012505">
    <property type="term" value="C:endomembrane system"/>
    <property type="evidence" value="ECO:0007669"/>
    <property type="project" value="UniProtKB-SubCell"/>
</dbReference>
<dbReference type="PANTHER" id="PTHR48062">
    <property type="entry name" value="RECEPTOR-LIKE PROTEIN 14"/>
    <property type="match status" value="1"/>
</dbReference>
<proteinExistence type="inferred from homology"/>
<sequence length="95" mass="9801">MSFFSVAYNDLQGLVPSGGQFDTFTTSSFEGNPGLCGPPIVRLTCSPQPPPPPPVGGGSSLTESFLLASSLPLVTALVLALVSGLKLIKKSFFVT</sequence>
<evidence type="ECO:0000256" key="2">
    <source>
        <dbReference type="ARBA" id="ARBA00009592"/>
    </source>
</evidence>
<keyword evidence="9 11" id="KW-0472">Membrane</keyword>
<dbReference type="InterPro" id="IPR032675">
    <property type="entry name" value="LRR_dom_sf"/>
</dbReference>
<gene>
    <name evidence="12" type="ORF">Pyn_35758</name>
</gene>
<dbReference type="EMBL" id="PJQY01002472">
    <property type="protein sequence ID" value="PQP93306.1"/>
    <property type="molecule type" value="Genomic_DNA"/>
</dbReference>
<evidence type="ECO:0000256" key="7">
    <source>
        <dbReference type="ARBA" id="ARBA00022737"/>
    </source>
</evidence>
<dbReference type="STRING" id="2094558.A0A314XLX1"/>
<evidence type="ECO:0000313" key="13">
    <source>
        <dbReference type="Proteomes" id="UP000250321"/>
    </source>
</evidence>
<keyword evidence="7" id="KW-0677">Repeat</keyword>
<dbReference type="InterPro" id="IPR051502">
    <property type="entry name" value="RLP_Defense_Trigger"/>
</dbReference>
<keyword evidence="13" id="KW-1185">Reference proteome</keyword>
<keyword evidence="12" id="KW-0675">Receptor</keyword>
<evidence type="ECO:0000256" key="5">
    <source>
        <dbReference type="ARBA" id="ARBA00022692"/>
    </source>
</evidence>
<keyword evidence="4" id="KW-0433">Leucine-rich repeat</keyword>
<organism evidence="12 13">
    <name type="scientific">Prunus yedoensis var. nudiflora</name>
    <dbReference type="NCBI Taxonomy" id="2094558"/>
    <lineage>
        <taxon>Eukaryota</taxon>
        <taxon>Viridiplantae</taxon>
        <taxon>Streptophyta</taxon>
        <taxon>Embryophyta</taxon>
        <taxon>Tracheophyta</taxon>
        <taxon>Spermatophyta</taxon>
        <taxon>Magnoliopsida</taxon>
        <taxon>eudicotyledons</taxon>
        <taxon>Gunneridae</taxon>
        <taxon>Pentapetalae</taxon>
        <taxon>rosids</taxon>
        <taxon>fabids</taxon>
        <taxon>Rosales</taxon>
        <taxon>Rosaceae</taxon>
        <taxon>Amygdaloideae</taxon>
        <taxon>Amygdaleae</taxon>
        <taxon>Prunus</taxon>
    </lineage>
</organism>
<protein>
    <submittedName>
        <fullName evidence="12">Receptor-like protein 2</fullName>
    </submittedName>
</protein>
<name>A0A314XLX1_PRUYE</name>
<keyword evidence="6" id="KW-0732">Signal</keyword>
<comment type="caution">
    <text evidence="12">The sequence shown here is derived from an EMBL/GenBank/DDBJ whole genome shotgun (WGS) entry which is preliminary data.</text>
</comment>
<dbReference type="Proteomes" id="UP000250321">
    <property type="component" value="Unassembled WGS sequence"/>
</dbReference>
<evidence type="ECO:0000313" key="12">
    <source>
        <dbReference type="EMBL" id="PQP93306.1"/>
    </source>
</evidence>
<dbReference type="Gene3D" id="3.80.10.10">
    <property type="entry name" value="Ribonuclease Inhibitor"/>
    <property type="match status" value="1"/>
</dbReference>
<comment type="similarity">
    <text evidence="2">Belongs to the RLP family.</text>
</comment>
<comment type="subcellular location">
    <subcellularLocation>
        <location evidence="1">Cell membrane</location>
    </subcellularLocation>
    <subcellularLocation>
        <location evidence="10">Endomembrane system</location>
        <topology evidence="10">Single-pass membrane protein</topology>
    </subcellularLocation>
</comment>
<accession>A0A314XLX1</accession>
<keyword evidence="3" id="KW-1003">Cell membrane</keyword>
<keyword evidence="5 11" id="KW-0812">Transmembrane</keyword>
<dbReference type="AlphaFoldDB" id="A0A314XLX1"/>
<feature type="transmembrane region" description="Helical" evidence="11">
    <location>
        <begin position="65"/>
        <end position="88"/>
    </location>
</feature>
<evidence type="ECO:0000256" key="10">
    <source>
        <dbReference type="ARBA" id="ARBA00037847"/>
    </source>
</evidence>
<evidence type="ECO:0000256" key="4">
    <source>
        <dbReference type="ARBA" id="ARBA00022614"/>
    </source>
</evidence>
<evidence type="ECO:0000256" key="9">
    <source>
        <dbReference type="ARBA" id="ARBA00023136"/>
    </source>
</evidence>
<reference evidence="12 13" key="1">
    <citation type="submission" date="2018-02" db="EMBL/GenBank/DDBJ databases">
        <title>Draft genome of wild Prunus yedoensis var. nudiflora.</title>
        <authorList>
            <person name="Baek S."/>
            <person name="Kim J.-H."/>
            <person name="Choi K."/>
            <person name="Kim G.-B."/>
            <person name="Cho A."/>
            <person name="Jang H."/>
            <person name="Shin C.-H."/>
            <person name="Yu H.-J."/>
            <person name="Mun J.-H."/>
        </authorList>
    </citation>
    <scope>NUCLEOTIDE SEQUENCE [LARGE SCALE GENOMIC DNA]</scope>
    <source>
        <strain evidence="13">cv. Jeju island</strain>
        <tissue evidence="12">Leaf</tissue>
    </source>
</reference>